<feature type="region of interest" description="Disordered" evidence="1">
    <location>
        <begin position="103"/>
        <end position="348"/>
    </location>
</feature>
<accession>A0A9W8JNM1</accession>
<protein>
    <submittedName>
        <fullName evidence="2">Uncharacterized protein</fullName>
    </submittedName>
</protein>
<reference evidence="2" key="1">
    <citation type="submission" date="2022-07" db="EMBL/GenBank/DDBJ databases">
        <title>Genome Sequence of Agrocybe chaxingu.</title>
        <authorList>
            <person name="Buettner E."/>
        </authorList>
    </citation>
    <scope>NUCLEOTIDE SEQUENCE</scope>
    <source>
        <strain evidence="2">MP-N11</strain>
    </source>
</reference>
<feature type="compositionally biased region" description="Polar residues" evidence="1">
    <location>
        <begin position="114"/>
        <end position="126"/>
    </location>
</feature>
<comment type="caution">
    <text evidence="2">The sequence shown here is derived from an EMBL/GenBank/DDBJ whole genome shotgun (WGS) entry which is preliminary data.</text>
</comment>
<name>A0A9W8JNM1_9AGAR</name>
<dbReference type="Proteomes" id="UP001148786">
    <property type="component" value="Unassembled WGS sequence"/>
</dbReference>
<proteinExistence type="predicted"/>
<dbReference type="EMBL" id="JANKHO010002685">
    <property type="protein sequence ID" value="KAJ3489802.1"/>
    <property type="molecule type" value="Genomic_DNA"/>
</dbReference>
<feature type="compositionally biased region" description="Pro residues" evidence="1">
    <location>
        <begin position="209"/>
        <end position="222"/>
    </location>
</feature>
<sequence>MGGSRGLSLSRDFLQDTMDMDTRDPNPNKDIPRFLVGRCRERPDLQDLYHLYMVKISLLNGLQLNGALVHIPVRLHLVDPRNQVIHLTRLLRILIPSASLHTTGSAALRPPSRPSTAASNPSTPGGSSAYPPSAISEHPPSPYSSVYPPPSGRPPQAGGSSYTPSVPASTIPQPGGPPSPSFGHGSTAYPQPGGSSYTPSVSPGLSFPAGPPPASSYAPPVPASGYPGQTGSGYPGQTGSSYPGQTGSSYPGQQGGPSLYNAPPVPPGGSSYAPWSGGPSHVSPPQSPPGHALSFPGQSTYPQPPPARPYGTSDVSNPPLLGGIPGGSGNSSPAPQFPQASGGDASYFAAGGSGTMGTMPGGSSSYGSSYPGQHGPSTSRLLFLVLGLQHKDKHRRRHRAPPLGLASRWHRRLPMGML</sequence>
<feature type="compositionally biased region" description="Pro residues" evidence="1">
    <location>
        <begin position="139"/>
        <end position="153"/>
    </location>
</feature>
<feature type="compositionally biased region" description="Low complexity" evidence="1">
    <location>
        <begin position="243"/>
        <end position="258"/>
    </location>
</feature>
<feature type="compositionally biased region" description="Polar residues" evidence="1">
    <location>
        <begin position="158"/>
        <end position="168"/>
    </location>
</feature>
<dbReference type="AlphaFoldDB" id="A0A9W8JNM1"/>
<keyword evidence="3" id="KW-1185">Reference proteome</keyword>
<evidence type="ECO:0000313" key="2">
    <source>
        <dbReference type="EMBL" id="KAJ3489802.1"/>
    </source>
</evidence>
<evidence type="ECO:0000313" key="3">
    <source>
        <dbReference type="Proteomes" id="UP001148786"/>
    </source>
</evidence>
<organism evidence="2 3">
    <name type="scientific">Agrocybe chaxingu</name>
    <dbReference type="NCBI Taxonomy" id="84603"/>
    <lineage>
        <taxon>Eukaryota</taxon>
        <taxon>Fungi</taxon>
        <taxon>Dikarya</taxon>
        <taxon>Basidiomycota</taxon>
        <taxon>Agaricomycotina</taxon>
        <taxon>Agaricomycetes</taxon>
        <taxon>Agaricomycetidae</taxon>
        <taxon>Agaricales</taxon>
        <taxon>Agaricineae</taxon>
        <taxon>Strophariaceae</taxon>
        <taxon>Agrocybe</taxon>
    </lineage>
</organism>
<gene>
    <name evidence="2" type="ORF">NLJ89_g11493</name>
</gene>
<evidence type="ECO:0000256" key="1">
    <source>
        <dbReference type="SAM" id="MobiDB-lite"/>
    </source>
</evidence>